<dbReference type="CDD" id="cd02209">
    <property type="entry name" value="cupin_XRE_C"/>
    <property type="match status" value="1"/>
</dbReference>
<gene>
    <name evidence="4" type="ORF">DD235_11915</name>
</gene>
<organism evidence="4 5">
    <name type="scientific">Corticimicrobacter populi</name>
    <dbReference type="NCBI Taxonomy" id="2175229"/>
    <lineage>
        <taxon>Bacteria</taxon>
        <taxon>Pseudomonadati</taxon>
        <taxon>Pseudomonadota</taxon>
        <taxon>Betaproteobacteria</taxon>
        <taxon>Burkholderiales</taxon>
        <taxon>Alcaligenaceae</taxon>
        <taxon>Corticimicrobacter</taxon>
    </lineage>
</organism>
<dbReference type="AlphaFoldDB" id="A0A2V1JVG6"/>
<evidence type="ECO:0000256" key="1">
    <source>
        <dbReference type="ARBA" id="ARBA00023125"/>
    </source>
</evidence>
<evidence type="ECO:0000313" key="5">
    <source>
        <dbReference type="Proteomes" id="UP000245212"/>
    </source>
</evidence>
<dbReference type="InterPro" id="IPR010982">
    <property type="entry name" value="Lambda_DNA-bd_dom_sf"/>
</dbReference>
<feature type="compositionally biased region" description="Polar residues" evidence="2">
    <location>
        <begin position="1"/>
        <end position="10"/>
    </location>
</feature>
<comment type="caution">
    <text evidence="4">The sequence shown here is derived from an EMBL/GenBank/DDBJ whole genome shotgun (WGS) entry which is preliminary data.</text>
</comment>
<name>A0A2V1JVG6_9BURK</name>
<dbReference type="GO" id="GO:0005829">
    <property type="term" value="C:cytosol"/>
    <property type="evidence" value="ECO:0007669"/>
    <property type="project" value="TreeGrafter"/>
</dbReference>
<dbReference type="InterPro" id="IPR013096">
    <property type="entry name" value="Cupin_2"/>
</dbReference>
<dbReference type="CDD" id="cd00093">
    <property type="entry name" value="HTH_XRE"/>
    <property type="match status" value="1"/>
</dbReference>
<sequence length="201" mass="22263">MQNTDSSSVEHNPGSALPGKLRQLRRDAGLTLQQLCKRSGISVSTLSKIENGQLSPTYEKIAALARGLDINVGELFSAAPKPTPLGRRSVTRKDQGLRHDTRQYVYEILHGDLADKLFIPLITTIKAHDSREFPELLRHDGEEFMYVLSGRVVVHTDFYAPLELDSGDSCYFDSTMGHACISSGEADAVVLWVSSHPRLRD</sequence>
<dbReference type="Pfam" id="PF07883">
    <property type="entry name" value="Cupin_2"/>
    <property type="match status" value="1"/>
</dbReference>
<dbReference type="Pfam" id="PF13560">
    <property type="entry name" value="HTH_31"/>
    <property type="match status" value="1"/>
</dbReference>
<dbReference type="EMBL" id="QETA01000005">
    <property type="protein sequence ID" value="PWF22085.1"/>
    <property type="molecule type" value="Genomic_DNA"/>
</dbReference>
<dbReference type="Gene3D" id="1.10.260.40">
    <property type="entry name" value="lambda repressor-like DNA-binding domains"/>
    <property type="match status" value="1"/>
</dbReference>
<keyword evidence="5" id="KW-1185">Reference proteome</keyword>
<dbReference type="Gene3D" id="2.60.120.10">
    <property type="entry name" value="Jelly Rolls"/>
    <property type="match status" value="1"/>
</dbReference>
<accession>A0A2V1JVG6</accession>
<reference evidence="5" key="1">
    <citation type="submission" date="2018-05" db="EMBL/GenBank/DDBJ databases">
        <authorList>
            <person name="Li Y."/>
        </authorList>
    </citation>
    <scope>NUCLEOTIDE SEQUENCE [LARGE SCALE GENOMIC DNA]</scope>
    <source>
        <strain evidence="5">3d-2-2</strain>
    </source>
</reference>
<feature type="region of interest" description="Disordered" evidence="2">
    <location>
        <begin position="1"/>
        <end position="21"/>
    </location>
</feature>
<dbReference type="SUPFAM" id="SSF51182">
    <property type="entry name" value="RmlC-like cupins"/>
    <property type="match status" value="1"/>
</dbReference>
<dbReference type="SUPFAM" id="SSF47413">
    <property type="entry name" value="lambda repressor-like DNA-binding domains"/>
    <property type="match status" value="1"/>
</dbReference>
<dbReference type="InterPro" id="IPR050807">
    <property type="entry name" value="TransReg_Diox_bact_type"/>
</dbReference>
<dbReference type="RefSeq" id="WP_109062325.1">
    <property type="nucleotide sequence ID" value="NZ_QETA01000005.1"/>
</dbReference>
<dbReference type="Proteomes" id="UP000245212">
    <property type="component" value="Unassembled WGS sequence"/>
</dbReference>
<dbReference type="GO" id="GO:0003700">
    <property type="term" value="F:DNA-binding transcription factor activity"/>
    <property type="evidence" value="ECO:0007669"/>
    <property type="project" value="TreeGrafter"/>
</dbReference>
<dbReference type="PANTHER" id="PTHR46797:SF20">
    <property type="entry name" value="BLR4304 PROTEIN"/>
    <property type="match status" value="1"/>
</dbReference>
<keyword evidence="1" id="KW-0238">DNA-binding</keyword>
<dbReference type="InterPro" id="IPR014710">
    <property type="entry name" value="RmlC-like_jellyroll"/>
</dbReference>
<evidence type="ECO:0000259" key="3">
    <source>
        <dbReference type="PROSITE" id="PS50943"/>
    </source>
</evidence>
<dbReference type="InterPro" id="IPR001387">
    <property type="entry name" value="Cro/C1-type_HTH"/>
</dbReference>
<dbReference type="PANTHER" id="PTHR46797">
    <property type="entry name" value="HTH-TYPE TRANSCRIPTIONAL REGULATOR"/>
    <property type="match status" value="1"/>
</dbReference>
<evidence type="ECO:0000256" key="2">
    <source>
        <dbReference type="SAM" id="MobiDB-lite"/>
    </source>
</evidence>
<dbReference type="SMART" id="SM00530">
    <property type="entry name" value="HTH_XRE"/>
    <property type="match status" value="1"/>
</dbReference>
<protein>
    <submittedName>
        <fullName evidence="4">XRE family transcriptional regulator</fullName>
    </submittedName>
</protein>
<proteinExistence type="predicted"/>
<feature type="domain" description="HTH cro/C1-type" evidence="3">
    <location>
        <begin position="21"/>
        <end position="75"/>
    </location>
</feature>
<evidence type="ECO:0000313" key="4">
    <source>
        <dbReference type="EMBL" id="PWF22085.1"/>
    </source>
</evidence>
<dbReference type="GO" id="GO:0003677">
    <property type="term" value="F:DNA binding"/>
    <property type="evidence" value="ECO:0007669"/>
    <property type="project" value="UniProtKB-KW"/>
</dbReference>
<dbReference type="InterPro" id="IPR011051">
    <property type="entry name" value="RmlC_Cupin_sf"/>
</dbReference>
<dbReference type="PROSITE" id="PS50943">
    <property type="entry name" value="HTH_CROC1"/>
    <property type="match status" value="1"/>
</dbReference>